<proteinExistence type="predicted"/>
<feature type="domain" description="AAA+ ATPase" evidence="2">
    <location>
        <begin position="69"/>
        <end position="224"/>
    </location>
</feature>
<dbReference type="InterPro" id="IPR008868">
    <property type="entry name" value="TniB"/>
</dbReference>
<evidence type="ECO:0000313" key="4">
    <source>
        <dbReference type="Proteomes" id="UP000237082"/>
    </source>
</evidence>
<dbReference type="PANTHER" id="PTHR35894">
    <property type="entry name" value="GENERAL SECRETION PATHWAY PROTEIN A-RELATED"/>
    <property type="match status" value="1"/>
</dbReference>
<dbReference type="InterPro" id="IPR003593">
    <property type="entry name" value="AAA+_ATPase"/>
</dbReference>
<gene>
    <name evidence="3" type="ORF">C2I19_20895</name>
</gene>
<dbReference type="CDD" id="cd00009">
    <property type="entry name" value="AAA"/>
    <property type="match status" value="1"/>
</dbReference>
<feature type="region of interest" description="Disordered" evidence="1">
    <location>
        <begin position="1"/>
        <end position="20"/>
    </location>
</feature>
<organism evidence="3 4">
    <name type="scientific">Chromobacterium alticapitis</name>
    <dbReference type="NCBI Taxonomy" id="2073169"/>
    <lineage>
        <taxon>Bacteria</taxon>
        <taxon>Pseudomonadati</taxon>
        <taxon>Pseudomonadota</taxon>
        <taxon>Betaproteobacteria</taxon>
        <taxon>Neisseriales</taxon>
        <taxon>Chromobacteriaceae</taxon>
        <taxon>Chromobacterium</taxon>
    </lineage>
</organism>
<accession>A0A2S5DAG2</accession>
<protein>
    <recommendedName>
        <fullName evidence="2">AAA+ ATPase domain-containing protein</fullName>
    </recommendedName>
</protein>
<dbReference type="Gene3D" id="3.40.50.300">
    <property type="entry name" value="P-loop containing nucleotide triphosphate hydrolases"/>
    <property type="match status" value="1"/>
</dbReference>
<dbReference type="Pfam" id="PF05621">
    <property type="entry name" value="TniB"/>
    <property type="match status" value="1"/>
</dbReference>
<keyword evidence="4" id="KW-1185">Reference proteome</keyword>
<name>A0A2S5DAG2_9NEIS</name>
<dbReference type="SUPFAM" id="SSF52540">
    <property type="entry name" value="P-loop containing nucleoside triphosphate hydrolases"/>
    <property type="match status" value="1"/>
</dbReference>
<evidence type="ECO:0000259" key="2">
    <source>
        <dbReference type="SMART" id="SM00382"/>
    </source>
</evidence>
<comment type="caution">
    <text evidence="3">The sequence shown here is derived from an EMBL/GenBank/DDBJ whole genome shotgun (WGS) entry which is preliminary data.</text>
</comment>
<dbReference type="SMART" id="SM00382">
    <property type="entry name" value="AAA"/>
    <property type="match status" value="1"/>
</dbReference>
<evidence type="ECO:0000256" key="1">
    <source>
        <dbReference type="SAM" id="MobiDB-lite"/>
    </source>
</evidence>
<sequence>MRNSPRQTAGHRPVHCPCSRTTPREIAMSEHYTLADLRRAERIQILHPQFSTALERLSHSHALSRQGAAARHLLLIGASGTGKTSVLHSFAKQHPSYETEEATIRPVVYVQVPAHPTIRGLAEAILIALGAGVQLRGSTAEKTNQIVQLIRNGKTEALLLDEFHHFVDAGRRTFEEVTEWLKTLIDQIAIPTVLSGLPECEWILRSNEQLRRRFAARVALTPIGFSCNADKSLFRDVVHAWDTQINQGRPTWGLAEWECVRRLHYASNGLLGYLSKVILGALECLIEQERHDLDQSVLAMAFSNYVWRGSPPELNPFDANFVFRRLNQPDEPFEPTRFSRRNAPKAAIPAL</sequence>
<dbReference type="Proteomes" id="UP000237082">
    <property type="component" value="Unassembled WGS sequence"/>
</dbReference>
<dbReference type="InterPro" id="IPR052026">
    <property type="entry name" value="ExeA_AAA_ATPase_DNA-bind"/>
</dbReference>
<dbReference type="InterPro" id="IPR027417">
    <property type="entry name" value="P-loop_NTPase"/>
</dbReference>
<reference evidence="4" key="1">
    <citation type="submission" date="2018-02" db="EMBL/GenBank/DDBJ databases">
        <authorList>
            <person name="O'Hara-Hanley K."/>
            <person name="Soby S."/>
        </authorList>
    </citation>
    <scope>NUCLEOTIDE SEQUENCE [LARGE SCALE GENOMIC DNA]</scope>
    <source>
        <strain evidence="4">MWU14-2602</strain>
    </source>
</reference>
<evidence type="ECO:0000313" key="3">
    <source>
        <dbReference type="EMBL" id="POZ60066.1"/>
    </source>
</evidence>
<dbReference type="EMBL" id="PQWB01000182">
    <property type="protein sequence ID" value="POZ60066.1"/>
    <property type="molecule type" value="Genomic_DNA"/>
</dbReference>
<dbReference type="PANTHER" id="PTHR35894:SF1">
    <property type="entry name" value="PHOSPHORIBULOKINASE _ URIDINE KINASE FAMILY"/>
    <property type="match status" value="1"/>
</dbReference>
<dbReference type="AlphaFoldDB" id="A0A2S5DAG2"/>